<evidence type="ECO:0000313" key="2">
    <source>
        <dbReference type="EMBL" id="PIZ87208.1"/>
    </source>
</evidence>
<reference evidence="3" key="1">
    <citation type="submission" date="2017-09" db="EMBL/GenBank/DDBJ databases">
        <title>Depth-based differentiation of microbial function through sediment-hosted aquifers and enrichment of novel symbionts in the deep terrestrial subsurface.</title>
        <authorList>
            <person name="Probst A.J."/>
            <person name="Ladd B."/>
            <person name="Jarett J.K."/>
            <person name="Geller-Mcgrath D.E."/>
            <person name="Sieber C.M.K."/>
            <person name="Emerson J.B."/>
            <person name="Anantharaman K."/>
            <person name="Thomas B.C."/>
            <person name="Malmstrom R."/>
            <person name="Stieglmeier M."/>
            <person name="Klingl A."/>
            <person name="Woyke T."/>
            <person name="Ryan C.M."/>
            <person name="Banfield J.F."/>
        </authorList>
    </citation>
    <scope>NUCLEOTIDE SEQUENCE [LARGE SCALE GENOMIC DNA]</scope>
</reference>
<dbReference type="AlphaFoldDB" id="A0A2J0MNC6"/>
<dbReference type="EMBL" id="PFOY01000026">
    <property type="protein sequence ID" value="PIZ87208.1"/>
    <property type="molecule type" value="Genomic_DNA"/>
</dbReference>
<sequence>MGRTCYDYYWYFNFLHINFMDQKIMKIKKIIVFSVVFVLIIFLGFAPSSTQKTLAIYWGDLGLKMVDAGVIDREKVEGLYKERYNLSEKDKEIIYGNHNGDIMITSENSGMMLNMLWAFGLANKNPILENGPMMDSRYGGAENFASTSGWTLAKGNVMDHYSMHKFLILTSEQQILVEKVTKNVYRPCCKNSTYFPDCNHGMAMLGLLELKASQGANEADMYKTALEANDLWFPKVEKSGCSV</sequence>
<evidence type="ECO:0000256" key="1">
    <source>
        <dbReference type="SAM" id="Phobius"/>
    </source>
</evidence>
<proteinExistence type="predicted"/>
<comment type="caution">
    <text evidence="2">The sequence shown here is derived from an EMBL/GenBank/DDBJ whole genome shotgun (WGS) entry which is preliminary data.</text>
</comment>
<keyword evidence="1" id="KW-0472">Membrane</keyword>
<protein>
    <submittedName>
        <fullName evidence="2">Uncharacterized protein</fullName>
    </submittedName>
</protein>
<gene>
    <name evidence="2" type="ORF">COX93_01860</name>
</gene>
<keyword evidence="1" id="KW-0812">Transmembrane</keyword>
<accession>A0A2J0MNC6</accession>
<feature type="transmembrane region" description="Helical" evidence="1">
    <location>
        <begin position="30"/>
        <end position="47"/>
    </location>
</feature>
<organism evidence="2 3">
    <name type="scientific">Candidatus Nomurabacteria bacterium CG_4_10_14_0_2_um_filter_30_12</name>
    <dbReference type="NCBI Taxonomy" id="1974727"/>
    <lineage>
        <taxon>Bacteria</taxon>
        <taxon>Candidatus Nomuraibacteriota</taxon>
    </lineage>
</organism>
<evidence type="ECO:0000313" key="3">
    <source>
        <dbReference type="Proteomes" id="UP000228547"/>
    </source>
</evidence>
<dbReference type="Proteomes" id="UP000228547">
    <property type="component" value="Unassembled WGS sequence"/>
</dbReference>
<name>A0A2J0MNC6_9BACT</name>
<keyword evidence="1" id="KW-1133">Transmembrane helix</keyword>